<dbReference type="Proteomes" id="UP000050792">
    <property type="component" value="Unassembled WGS sequence"/>
</dbReference>
<dbReference type="InterPro" id="IPR015187">
    <property type="entry name" value="BRCA2_OB_1"/>
</dbReference>
<dbReference type="Pfam" id="PF09103">
    <property type="entry name" value="BRCA-2_OB1"/>
    <property type="match status" value="1"/>
</dbReference>
<evidence type="ECO:0000256" key="1">
    <source>
        <dbReference type="SAM" id="MobiDB-lite"/>
    </source>
</evidence>
<feature type="domain" description="Breast cancer type 2 susceptibility protein helical" evidence="3">
    <location>
        <begin position="1155"/>
        <end position="1239"/>
    </location>
</feature>
<protein>
    <recommendedName>
        <fullName evidence="6">Tower domain-containing protein</fullName>
    </recommendedName>
</protein>
<dbReference type="Pfam" id="PF09169">
    <property type="entry name" value="BRCA-2_helical"/>
    <property type="match status" value="1"/>
</dbReference>
<feature type="region of interest" description="Disordered" evidence="1">
    <location>
        <begin position="2153"/>
        <end position="2190"/>
    </location>
</feature>
<organism evidence="4 5">
    <name type="scientific">Schistosoma rodhaini</name>
    <dbReference type="NCBI Taxonomy" id="6188"/>
    <lineage>
        <taxon>Eukaryota</taxon>
        <taxon>Metazoa</taxon>
        <taxon>Spiralia</taxon>
        <taxon>Lophotrochozoa</taxon>
        <taxon>Platyhelminthes</taxon>
        <taxon>Trematoda</taxon>
        <taxon>Digenea</taxon>
        <taxon>Strigeidida</taxon>
        <taxon>Schistosomatoidea</taxon>
        <taxon>Schistosomatidae</taxon>
        <taxon>Schistosoma</taxon>
    </lineage>
</organism>
<dbReference type="SUPFAM" id="SSF81878">
    <property type="entry name" value="BRCA2 tower domain"/>
    <property type="match status" value="1"/>
</dbReference>
<dbReference type="InterPro" id="IPR015252">
    <property type="entry name" value="BRCA2_hlx"/>
</dbReference>
<feature type="domain" description="BRCA2 OB1" evidence="2">
    <location>
        <begin position="1242"/>
        <end position="1374"/>
    </location>
</feature>
<reference evidence="4" key="1">
    <citation type="submission" date="2022-06" db="EMBL/GenBank/DDBJ databases">
        <authorList>
            <person name="Berger JAMES D."/>
            <person name="Berger JAMES D."/>
        </authorList>
    </citation>
    <scope>NUCLEOTIDE SEQUENCE [LARGE SCALE GENOMIC DNA]</scope>
</reference>
<dbReference type="InterPro" id="IPR036315">
    <property type="entry name" value="BRCA2_hlx_sf"/>
</dbReference>
<name>A0AA85G3P6_9TREM</name>
<reference evidence="5" key="2">
    <citation type="submission" date="2023-11" db="UniProtKB">
        <authorList>
            <consortium name="WormBaseParasite"/>
        </authorList>
    </citation>
    <scope>IDENTIFICATION</scope>
</reference>
<dbReference type="SUPFAM" id="SSF50249">
    <property type="entry name" value="Nucleic acid-binding proteins"/>
    <property type="match status" value="2"/>
</dbReference>
<dbReference type="PANTHER" id="PTHR11289">
    <property type="entry name" value="BREAST CANCER TYPE 2 SUSCEPTIBILITY PROTEIN BRCA2"/>
    <property type="match status" value="1"/>
</dbReference>
<keyword evidence="4" id="KW-1185">Reference proteome</keyword>
<evidence type="ECO:0000259" key="2">
    <source>
        <dbReference type="Pfam" id="PF09103"/>
    </source>
</evidence>
<dbReference type="InterPro" id="IPR012340">
    <property type="entry name" value="NA-bd_OB-fold"/>
</dbReference>
<sequence length="2190" mass="243854">MDFEMKFIQEVDVNKSLMDFLSSVTGFISDVCNNAESINFEDIIDEYEAKSASLIRPLFNMGDDCYVGLAGDEPYSPCISPDVNESSRLQELSVYPKLINFVYPSEDEMKTDYDAVYIMASTSVNKPVDSPSQDLDDSFTGFDLTQIMNVSEIASCKSVDFSIDSHFTGIKTGRGDSVTLKDVSSRKFAKTLVDSSNVCDDDVDVEKSHDNHDSRFTGFKTGRGDSVTLKDVSSRKFAKTLVDSSNVCDDDVDVEKSHDNHDSRFTGFKTGRGDSVTLKDVSSRKFAKTLVDSSNVCDDDVDVEKSHDNHDSRFTGFKTGRGDSVTLKDVSSRKFAKTLVDSSNVCDDDVDVEKSHDNHDSRFTGFKTGRGDSVTLKDVSSRKFAKTLVDSSNVCDDDVDVEKSHDNHDSRFTGFKTGRGDSVTLKDVSSRKFAKTLVDSSNVCDDDVDVEKSHDNHDSRFTGFKTGRGDSVTLKDVSSRKFAKTLVDSSNVCDDDVDVEKSHDNHDSRFTGFKTGRGDSVTLKDVSSRKFAKTLVDSSNVCDDDVDVEKSHDNHDSRFTGFKTGRGDSVTLKDVSSRKFAKTLVDSSNVCDDDVDVEKSHDNHDSRFTGFKTGRGDSVTLKDVSSRKFAKTLVDSSNVCDDDVDVEKSHVNHDSRFTGFKTGRGDSVTLKDVSSRKFAKTLVDSSNVCDDDVDVEKSHDNHDSRFTGFKTGRGDSVTLKDVSSRKFAKTLVDSSNVCDDDVDVEKSHDNHDSRFTGFKTGRGDSVTLKDVSSRKFAKTLVDSSNVCDDDVDVEKSHDNHDSRFTGFKTGRGDSVTLKDVSSRKFAKTLVDSSNVCDDDVDVEKSHDNHDSRFTGFKTGRGDSVTLKDVSSRKFAKTLVDSSNVCDDDVDVEKSHDNHDPRFTGFKTGRGDSVTLKDVSSRKFAETLADPYVSGYDFVKIEKCCQSYDCNPHNLKDNLSLCAYSGEKQIGEVHDDFWEASYNYIDSFRGCFDTQFDLSLERSEGDTHMMEINVSLEVEREKARADQQNLIAHNESIQSPNQHVLSTSDTSLNATLYGLLWNIRKRYYGTEILNSTKNQSLLKWKLLLADNANNQKLSVSSTPLHLPKYLKLLNDTYNKWSLQTADKLYWLLDMKYIMDTKSESNLPISYKFHYFILIPDKFGCVGKQEIINSFLSCSKICPNLITRGWIENHYLQIMWKIGTIALLYSDLCTTLLCDYCAPIHVLNELHYRYDREIETCQRPALRKVIEQDDTPARRLILCVSRIDIFDQCVKKACLTDGWYQIAWHPDPMLTTLITSGKIRVGSKLVTAGAELIVTNPSSTNSKPKGKCSSGDEQIDEFKHLYGDDGVAVGMALKLHGNSTRPVSWCSRLGFTTKQPSSGAGLYPVPLCTLSSDGGICSSIRVVIQRRYSLQYMETLEVPEQNSNTSTLLTRANSGPDELSSKLRLNRRRIFRSERAEEAEVRLYEARRLRVIDRALDRLVINDPSKRRIQPTHEQLIALGNDGEALLQAILNAPDSMEAESNLTQVQRDAIQHYKESIIHDAIVENVPPRQITPLLRLRVSGIHPRDIAGGYSASITLWNPTDEMLSLLKEGEVVEFYRLQVSATRANDPFASPSTLPGFVKPIGVNIPSGFVLSLSGGRTTRILSLGHISNLKGIVSTDNISRVYHPRVKLSVSEAYQAFIQEDQSSTSSLNKGNREVDLCCLIIAIYHTPMHSNPSSKSYPPDVKQQLDHPRTIDTPFKYPSSDVDCVYAVDVNCKSETCLSVIKFWDGLQALHLMDIVQIGRVLCFTDLQLRHCQTINTTSKLNNQPSRTIPLITLHYTSASNVTVEKPIVRRSSRIASNNESDPTVVSCLQQVLKDFLSSKSGCEIDLQISNSPLNHSKSLTPASNTSHSTGVGLSSLLRGSVGRVQSTPVHTTIETAKISTSLENSSSILNITCPSPTESMLKQGLPLKEQNFTPIKRFVSTTTTDCEQFLNNNTPKTVTCSYTRTLPNRSASRTGLSRKTRVRSSIPGLKNSSITVSDKSISHEIKQSEIVDIAKSPTPDIIHSLLITEEPCFTPEPKAKRPRSSQRSNQCDNSLELCNNKEILECIQSPKDILNSSVEEKEIISSSDAFRLKTPSYNSEIFTNSQLTNDSFDNSDMSIADLVKTRQRRQSRSSQHITTTSPTQHSTPIISKHRLSLKRTSK</sequence>
<evidence type="ECO:0000313" key="4">
    <source>
        <dbReference type="Proteomes" id="UP000050792"/>
    </source>
</evidence>
<feature type="compositionally biased region" description="Basic residues" evidence="1">
    <location>
        <begin position="2179"/>
        <end position="2190"/>
    </location>
</feature>
<dbReference type="SUPFAM" id="SSF81872">
    <property type="entry name" value="BRCA2 helical domain"/>
    <property type="match status" value="1"/>
</dbReference>
<dbReference type="GO" id="GO:0006355">
    <property type="term" value="P:regulation of DNA-templated transcription"/>
    <property type="evidence" value="ECO:0007669"/>
    <property type="project" value="TreeGrafter"/>
</dbReference>
<accession>A0AA85G3P6</accession>
<dbReference type="WBParaSite" id="SRDH1_74660.1">
    <property type="protein sequence ID" value="SRDH1_74660.1"/>
    <property type="gene ID" value="SRDH1_74660"/>
</dbReference>
<dbReference type="Gene3D" id="2.40.50.140">
    <property type="entry name" value="Nucleic acid-binding proteins"/>
    <property type="match status" value="2"/>
</dbReference>
<dbReference type="InterPro" id="IPR015525">
    <property type="entry name" value="BRCA2"/>
</dbReference>
<evidence type="ECO:0008006" key="6">
    <source>
        <dbReference type="Google" id="ProtNLM"/>
    </source>
</evidence>
<evidence type="ECO:0000259" key="3">
    <source>
        <dbReference type="Pfam" id="PF09169"/>
    </source>
</evidence>
<dbReference type="PANTHER" id="PTHR11289:SF0">
    <property type="entry name" value="BREAST CANCER TYPE 2 SUSCEPTIBILITY PROTEIN"/>
    <property type="match status" value="1"/>
</dbReference>
<dbReference type="GO" id="GO:0000724">
    <property type="term" value="P:double-strand break repair via homologous recombination"/>
    <property type="evidence" value="ECO:0007669"/>
    <property type="project" value="InterPro"/>
</dbReference>
<feature type="compositionally biased region" description="Low complexity" evidence="1">
    <location>
        <begin position="2160"/>
        <end position="2169"/>
    </location>
</feature>
<proteinExistence type="predicted"/>
<evidence type="ECO:0000313" key="5">
    <source>
        <dbReference type="WBParaSite" id="SRDH1_74660.1"/>
    </source>
</evidence>